<feature type="transmembrane region" description="Helical" evidence="6">
    <location>
        <begin position="336"/>
        <end position="358"/>
    </location>
</feature>
<evidence type="ECO:0000256" key="4">
    <source>
        <dbReference type="ARBA" id="ARBA00022989"/>
    </source>
</evidence>
<feature type="transmembrane region" description="Helical" evidence="6">
    <location>
        <begin position="409"/>
        <end position="430"/>
    </location>
</feature>
<keyword evidence="3 6" id="KW-0812">Transmembrane</keyword>
<feature type="transmembrane region" description="Helical" evidence="6">
    <location>
        <begin position="310"/>
        <end position="330"/>
    </location>
</feature>
<feature type="transmembrane region" description="Helical" evidence="6">
    <location>
        <begin position="242"/>
        <end position="263"/>
    </location>
</feature>
<dbReference type="GO" id="GO:0016020">
    <property type="term" value="C:membrane"/>
    <property type="evidence" value="ECO:0007669"/>
    <property type="project" value="UniProtKB-SubCell"/>
</dbReference>
<reference evidence="8" key="1">
    <citation type="submission" date="2017-08" db="EMBL/GenBank/DDBJ databases">
        <authorList>
            <person name="Grouzdev D.S."/>
            <person name="Gaisin V.A."/>
            <person name="Rysina M.S."/>
            <person name="Gorlenko V.M."/>
        </authorList>
    </citation>
    <scope>NUCLEOTIDE SEQUENCE [LARGE SCALE GENOMIC DNA]</scope>
    <source>
        <strain evidence="8">Kir15-3F</strain>
    </source>
</reference>
<evidence type="ECO:0000313" key="8">
    <source>
        <dbReference type="Proteomes" id="UP000220527"/>
    </source>
</evidence>
<proteinExistence type="inferred from homology"/>
<dbReference type="PANTHER" id="PTHR23538">
    <property type="entry name" value="44.5 KD BACTERIOCHLOROPHYLL SYNTHASE SUBUNIT"/>
    <property type="match status" value="1"/>
</dbReference>
<dbReference type="EMBL" id="NQWI01000061">
    <property type="protein sequence ID" value="PDW02583.1"/>
    <property type="molecule type" value="Genomic_DNA"/>
</dbReference>
<comment type="similarity">
    <text evidence="2">Belongs to the PucC family.</text>
</comment>
<dbReference type="InterPro" id="IPR026036">
    <property type="entry name" value="PucC"/>
</dbReference>
<feature type="transmembrane region" description="Helical" evidence="6">
    <location>
        <begin position="283"/>
        <end position="303"/>
    </location>
</feature>
<dbReference type="Pfam" id="PF03209">
    <property type="entry name" value="PUCC"/>
    <property type="match status" value="1"/>
</dbReference>
<evidence type="ECO:0000256" key="5">
    <source>
        <dbReference type="ARBA" id="ARBA00023136"/>
    </source>
</evidence>
<sequence>MGVLRLVILTLRLAISRFGAGWMFALLTFNFNRVAIADIHPGAIAIVVTSLLGLHQFISFTQVYWGRLADRNPIWGYRRTPYIILSSLGASLVFLFLPYIAIGLGQREAFAMVEAYALIIFFGLMMAMNGSSSNSLIAEVTDEKTRGMVVSVVWAMIILSGIISAGVSRVIMPVYTHEAMVQLYNLTPWVVMITTLIGILGIERRVTKEEHARLLAAQPKENDSPLGTFRVARSLMRTNRQVRGFALFVLLAIMGIFLQDAILEPFGAQVFGKPQAETAAYQQYWGAGALLSMLTIGIISSIFPIAKKTIATIGSFAIAGSLAVISVAGFTYQPELMNPALFVMGLGIGFFNVGALSMMMEMTVEGQTGLYMGIWGMAQGLGNGFANIFSGGLVTGLIQTNLLSASVGYSLIFAFEAVVMVMAIGILRGISVQEFKGLSQNDIGTVLAMETAN</sequence>
<keyword evidence="4 6" id="KW-1133">Transmembrane helix</keyword>
<dbReference type="InterPro" id="IPR036259">
    <property type="entry name" value="MFS_trans_sf"/>
</dbReference>
<dbReference type="OrthoDB" id="144773at2"/>
<feature type="transmembrane region" description="Helical" evidence="6">
    <location>
        <begin position="82"/>
        <end position="103"/>
    </location>
</feature>
<keyword evidence="8" id="KW-1185">Reference proteome</keyword>
<feature type="transmembrane region" description="Helical" evidence="6">
    <location>
        <begin position="183"/>
        <end position="202"/>
    </location>
</feature>
<organism evidence="7 8">
    <name type="scientific">Candidatus Viridilinea mediisalina</name>
    <dbReference type="NCBI Taxonomy" id="2024553"/>
    <lineage>
        <taxon>Bacteria</taxon>
        <taxon>Bacillati</taxon>
        <taxon>Chloroflexota</taxon>
        <taxon>Chloroflexia</taxon>
        <taxon>Chloroflexales</taxon>
        <taxon>Chloroflexineae</taxon>
        <taxon>Oscillochloridaceae</taxon>
        <taxon>Candidatus Viridilinea</taxon>
    </lineage>
</organism>
<dbReference type="PANTHER" id="PTHR23538:SF1">
    <property type="entry name" value="44.5 KD BACTERIOCHLOROPHYLL SYNTHASE SUBUNIT"/>
    <property type="match status" value="1"/>
</dbReference>
<dbReference type="Proteomes" id="UP000220527">
    <property type="component" value="Unassembled WGS sequence"/>
</dbReference>
<name>A0A2A6RI14_9CHLR</name>
<comment type="caution">
    <text evidence="7">The sequence shown here is derived from an EMBL/GenBank/DDBJ whole genome shotgun (WGS) entry which is preliminary data.</text>
</comment>
<feature type="transmembrane region" description="Helical" evidence="6">
    <location>
        <begin position="39"/>
        <end position="61"/>
    </location>
</feature>
<dbReference type="CDD" id="cd06176">
    <property type="entry name" value="MFS_BCD_PucC-like"/>
    <property type="match status" value="1"/>
</dbReference>
<protein>
    <submittedName>
        <fullName evidence="7">MFS transporter</fullName>
    </submittedName>
</protein>
<comment type="subcellular location">
    <subcellularLocation>
        <location evidence="1">Membrane</location>
        <topology evidence="1">Multi-pass membrane protein</topology>
    </subcellularLocation>
</comment>
<dbReference type="SUPFAM" id="SSF103473">
    <property type="entry name" value="MFS general substrate transporter"/>
    <property type="match status" value="1"/>
</dbReference>
<accession>A0A2A6RI14</accession>
<gene>
    <name evidence="7" type="ORF">CJ255_13245</name>
</gene>
<feature type="transmembrane region" description="Helical" evidence="6">
    <location>
        <begin position="109"/>
        <end position="128"/>
    </location>
</feature>
<dbReference type="PIRSF" id="PIRSF016565">
    <property type="entry name" value="PucC"/>
    <property type="match status" value="1"/>
</dbReference>
<evidence type="ECO:0000256" key="2">
    <source>
        <dbReference type="ARBA" id="ARBA00008412"/>
    </source>
</evidence>
<feature type="transmembrane region" description="Helical" evidence="6">
    <location>
        <begin position="7"/>
        <end position="27"/>
    </location>
</feature>
<evidence type="ECO:0000256" key="3">
    <source>
        <dbReference type="ARBA" id="ARBA00022692"/>
    </source>
</evidence>
<evidence type="ECO:0000256" key="6">
    <source>
        <dbReference type="SAM" id="Phobius"/>
    </source>
</evidence>
<evidence type="ECO:0000256" key="1">
    <source>
        <dbReference type="ARBA" id="ARBA00004141"/>
    </source>
</evidence>
<feature type="transmembrane region" description="Helical" evidence="6">
    <location>
        <begin position="370"/>
        <end position="389"/>
    </location>
</feature>
<dbReference type="InterPro" id="IPR004896">
    <property type="entry name" value="PucC-rel"/>
</dbReference>
<feature type="transmembrane region" description="Helical" evidence="6">
    <location>
        <begin position="149"/>
        <end position="171"/>
    </location>
</feature>
<evidence type="ECO:0000313" key="7">
    <source>
        <dbReference type="EMBL" id="PDW02583.1"/>
    </source>
</evidence>
<dbReference type="AlphaFoldDB" id="A0A2A6RI14"/>
<keyword evidence="5 6" id="KW-0472">Membrane</keyword>
<dbReference type="Gene3D" id="1.20.1250.20">
    <property type="entry name" value="MFS general substrate transporter like domains"/>
    <property type="match status" value="2"/>
</dbReference>